<comment type="subcellular location">
    <subcellularLocation>
        <location evidence="8">Prevacuolar compartment membrane</location>
        <topology evidence="8">Single-pass type IV membrane protein</topology>
    </subcellularLocation>
</comment>
<dbReference type="PANTHER" id="PTHR21230">
    <property type="entry name" value="VESICLE TRANSPORT V-SNARE PROTEIN VTI1-RELATED"/>
    <property type="match status" value="1"/>
</dbReference>
<dbReference type="InParanoid" id="D8R1V6"/>
<protein>
    <recommendedName>
        <fullName evidence="11">Vesicle transport v-SNARE N-terminal domain-containing protein</fullName>
    </recommendedName>
</protein>
<dbReference type="GO" id="GO:0005484">
    <property type="term" value="F:SNAP receptor activity"/>
    <property type="evidence" value="ECO:0000318"/>
    <property type="project" value="GO_Central"/>
</dbReference>
<dbReference type="PANTHER" id="PTHR21230:SF26">
    <property type="entry name" value="VESICLE TRANSPORT THROUGH INTERACTION WITH T-SNARES HOMOLOG 1A"/>
    <property type="match status" value="1"/>
</dbReference>
<evidence type="ECO:0000256" key="6">
    <source>
        <dbReference type="ARBA" id="ARBA00023054"/>
    </source>
</evidence>
<evidence type="ECO:0000259" key="11">
    <source>
        <dbReference type="Pfam" id="PF05008"/>
    </source>
</evidence>
<keyword evidence="3 10" id="KW-0812">Transmembrane</keyword>
<dbReference type="GO" id="GO:0005789">
    <property type="term" value="C:endoplasmic reticulum membrane"/>
    <property type="evidence" value="ECO:0000318"/>
    <property type="project" value="GO_Central"/>
</dbReference>
<dbReference type="OMA" id="ADEYLCC"/>
<evidence type="ECO:0000313" key="13">
    <source>
        <dbReference type="Proteomes" id="UP000001514"/>
    </source>
</evidence>
<feature type="transmembrane region" description="Helical" evidence="10">
    <location>
        <begin position="192"/>
        <end position="211"/>
    </location>
</feature>
<accession>D8R1V6</accession>
<keyword evidence="7 10" id="KW-0472">Membrane</keyword>
<evidence type="ECO:0000256" key="8">
    <source>
        <dbReference type="ARBA" id="ARBA00060376"/>
    </source>
</evidence>
<evidence type="ECO:0000313" key="12">
    <source>
        <dbReference type="EMBL" id="EFJ33617.1"/>
    </source>
</evidence>
<dbReference type="AlphaFoldDB" id="D8R1V6"/>
<dbReference type="HOGENOM" id="CLU_075474_3_0_1"/>
<dbReference type="GO" id="GO:0005794">
    <property type="term" value="C:Golgi apparatus"/>
    <property type="evidence" value="ECO:0000318"/>
    <property type="project" value="GO_Central"/>
</dbReference>
<dbReference type="SUPFAM" id="SSF47661">
    <property type="entry name" value="t-snare proteins"/>
    <property type="match status" value="1"/>
</dbReference>
<comment type="similarity">
    <text evidence="1">Belongs to the VTI1 family.</text>
</comment>
<keyword evidence="5 10" id="KW-1133">Transmembrane helix</keyword>
<reference evidence="12 13" key="1">
    <citation type="journal article" date="2011" name="Science">
        <title>The Selaginella genome identifies genetic changes associated with the evolution of vascular plants.</title>
        <authorList>
            <person name="Banks J.A."/>
            <person name="Nishiyama T."/>
            <person name="Hasebe M."/>
            <person name="Bowman J.L."/>
            <person name="Gribskov M."/>
            <person name="dePamphilis C."/>
            <person name="Albert V.A."/>
            <person name="Aono N."/>
            <person name="Aoyama T."/>
            <person name="Ambrose B.A."/>
            <person name="Ashton N.W."/>
            <person name="Axtell M.J."/>
            <person name="Barker E."/>
            <person name="Barker M.S."/>
            <person name="Bennetzen J.L."/>
            <person name="Bonawitz N.D."/>
            <person name="Chapple C."/>
            <person name="Cheng C."/>
            <person name="Correa L.G."/>
            <person name="Dacre M."/>
            <person name="DeBarry J."/>
            <person name="Dreyer I."/>
            <person name="Elias M."/>
            <person name="Engstrom E.M."/>
            <person name="Estelle M."/>
            <person name="Feng L."/>
            <person name="Finet C."/>
            <person name="Floyd S.K."/>
            <person name="Frommer W.B."/>
            <person name="Fujita T."/>
            <person name="Gramzow L."/>
            <person name="Gutensohn M."/>
            <person name="Harholt J."/>
            <person name="Hattori M."/>
            <person name="Heyl A."/>
            <person name="Hirai T."/>
            <person name="Hiwatashi Y."/>
            <person name="Ishikawa M."/>
            <person name="Iwata M."/>
            <person name="Karol K.G."/>
            <person name="Koehler B."/>
            <person name="Kolukisaoglu U."/>
            <person name="Kubo M."/>
            <person name="Kurata T."/>
            <person name="Lalonde S."/>
            <person name="Li K."/>
            <person name="Li Y."/>
            <person name="Litt A."/>
            <person name="Lyons E."/>
            <person name="Manning G."/>
            <person name="Maruyama T."/>
            <person name="Michael T.P."/>
            <person name="Mikami K."/>
            <person name="Miyazaki S."/>
            <person name="Morinaga S."/>
            <person name="Murata T."/>
            <person name="Mueller-Roeber B."/>
            <person name="Nelson D.R."/>
            <person name="Obara M."/>
            <person name="Oguri Y."/>
            <person name="Olmstead R.G."/>
            <person name="Onodera N."/>
            <person name="Petersen B.L."/>
            <person name="Pils B."/>
            <person name="Prigge M."/>
            <person name="Rensing S.A."/>
            <person name="Riano-Pachon D.M."/>
            <person name="Roberts A.W."/>
            <person name="Sato Y."/>
            <person name="Scheller H.V."/>
            <person name="Schulz B."/>
            <person name="Schulz C."/>
            <person name="Shakirov E.V."/>
            <person name="Shibagaki N."/>
            <person name="Shinohara N."/>
            <person name="Shippen D.E."/>
            <person name="Soerensen I."/>
            <person name="Sotooka R."/>
            <person name="Sugimoto N."/>
            <person name="Sugita M."/>
            <person name="Sumikawa N."/>
            <person name="Tanurdzic M."/>
            <person name="Theissen G."/>
            <person name="Ulvskov P."/>
            <person name="Wakazuki S."/>
            <person name="Weng J.K."/>
            <person name="Willats W.W."/>
            <person name="Wipf D."/>
            <person name="Wolf P.G."/>
            <person name="Yang L."/>
            <person name="Zimmer A.D."/>
            <person name="Zhu Q."/>
            <person name="Mitros T."/>
            <person name="Hellsten U."/>
            <person name="Loque D."/>
            <person name="Otillar R."/>
            <person name="Salamov A."/>
            <person name="Schmutz J."/>
            <person name="Shapiro H."/>
            <person name="Lindquist E."/>
            <person name="Lucas S."/>
            <person name="Rokhsar D."/>
            <person name="Grigoriev I.V."/>
        </authorList>
    </citation>
    <scope>NUCLEOTIDE SEQUENCE [LARGE SCALE GENOMIC DNA]</scope>
</reference>
<feature type="coiled-coil region" evidence="9">
    <location>
        <begin position="67"/>
        <end position="94"/>
    </location>
</feature>
<dbReference type="CDD" id="cd15862">
    <property type="entry name" value="SNARE_Vti1"/>
    <property type="match status" value="1"/>
</dbReference>
<keyword evidence="2" id="KW-0813">Transport</keyword>
<dbReference type="SUPFAM" id="SSF58038">
    <property type="entry name" value="SNARE fusion complex"/>
    <property type="match status" value="1"/>
</dbReference>
<name>D8R1V6_SELML</name>
<dbReference type="PIRSF" id="PIRSF028865">
    <property type="entry name" value="Membrin-2"/>
    <property type="match status" value="1"/>
</dbReference>
<dbReference type="STRING" id="88036.D8R1V6"/>
<dbReference type="Gene3D" id="1.20.58.400">
    <property type="entry name" value="t-snare proteins"/>
    <property type="match status" value="1"/>
</dbReference>
<evidence type="ECO:0000256" key="10">
    <source>
        <dbReference type="SAM" id="Phobius"/>
    </source>
</evidence>
<dbReference type="FunFam" id="1.20.58.400:FF:000001">
    <property type="entry name" value="Vesicle transport through interaction with t-SNAREs homolog 1A"/>
    <property type="match status" value="1"/>
</dbReference>
<dbReference type="Gene3D" id="1.20.5.110">
    <property type="match status" value="1"/>
</dbReference>
<gene>
    <name evidence="12" type="ORF">SELMODRAFT_82719</name>
</gene>
<proteinExistence type="inferred from homology"/>
<keyword evidence="13" id="KW-1185">Reference proteome</keyword>
<evidence type="ECO:0000256" key="4">
    <source>
        <dbReference type="ARBA" id="ARBA00022927"/>
    </source>
</evidence>
<keyword evidence="4" id="KW-0653">Protein transport</keyword>
<sequence length="216" mass="24424">MSEMFQTYERQYQELVSGLKQGCVAAGALNEDQRRPKVPELKTALDEGDSLIRRMDLEARGLQPPQKTAFLGKLKNYKAELTNLKREVKMMSMGAGAREQLLEGGQFTTSQEQRVQLAAATDRMYQTGDRIREGKKVLVETEELGVSILQDLHRQREVLQHSKNTLHGVDDNIARGKVIIHNISRRITRNKYIMAGLIIFLLLAILVIATGKRHQG</sequence>
<dbReference type="eggNOG" id="KOG1666">
    <property type="taxonomic scope" value="Eukaryota"/>
</dbReference>
<organism evidence="13">
    <name type="scientific">Selaginella moellendorffii</name>
    <name type="common">Spikemoss</name>
    <dbReference type="NCBI Taxonomy" id="88036"/>
    <lineage>
        <taxon>Eukaryota</taxon>
        <taxon>Viridiplantae</taxon>
        <taxon>Streptophyta</taxon>
        <taxon>Embryophyta</taxon>
        <taxon>Tracheophyta</taxon>
        <taxon>Lycopodiopsida</taxon>
        <taxon>Selaginellales</taxon>
        <taxon>Selaginellaceae</taxon>
        <taxon>Selaginella</taxon>
    </lineage>
</organism>
<keyword evidence="6 9" id="KW-0175">Coiled coil</keyword>
<dbReference type="InterPro" id="IPR027027">
    <property type="entry name" value="GOSR2/Membrin/Bos1"/>
</dbReference>
<dbReference type="GO" id="GO:0006886">
    <property type="term" value="P:intracellular protein transport"/>
    <property type="evidence" value="ECO:0007669"/>
    <property type="project" value="InterPro"/>
</dbReference>
<dbReference type="GO" id="GO:0012507">
    <property type="term" value="C:ER to Golgi transport vesicle membrane"/>
    <property type="evidence" value="ECO:0000318"/>
    <property type="project" value="GO_Central"/>
</dbReference>
<evidence type="ECO:0000256" key="1">
    <source>
        <dbReference type="ARBA" id="ARBA00006108"/>
    </source>
</evidence>
<dbReference type="GO" id="GO:0000149">
    <property type="term" value="F:SNARE binding"/>
    <property type="evidence" value="ECO:0000318"/>
    <property type="project" value="GO_Central"/>
</dbReference>
<dbReference type="GO" id="GO:0006906">
    <property type="term" value="P:vesicle fusion"/>
    <property type="evidence" value="ECO:0000318"/>
    <property type="project" value="GO_Central"/>
</dbReference>
<dbReference type="InterPro" id="IPR038407">
    <property type="entry name" value="v-SNARE_N_sf"/>
</dbReference>
<dbReference type="Proteomes" id="UP000001514">
    <property type="component" value="Unassembled WGS sequence"/>
</dbReference>
<dbReference type="InterPro" id="IPR007705">
    <property type="entry name" value="Vesicle_trsprt_v-SNARE_N"/>
</dbReference>
<dbReference type="Pfam" id="PF05008">
    <property type="entry name" value="V-SNARE"/>
    <property type="match status" value="1"/>
</dbReference>
<evidence type="ECO:0000256" key="2">
    <source>
        <dbReference type="ARBA" id="ARBA00022448"/>
    </source>
</evidence>
<dbReference type="GO" id="GO:0031902">
    <property type="term" value="C:late endosome membrane"/>
    <property type="evidence" value="ECO:0000318"/>
    <property type="project" value="GO_Central"/>
</dbReference>
<dbReference type="Pfam" id="PF12352">
    <property type="entry name" value="V-SNARE_C"/>
    <property type="match status" value="1"/>
</dbReference>
<dbReference type="KEGG" id="smo:SELMODRAFT_82719"/>
<feature type="domain" description="Vesicle transport v-SNARE N-terminal" evidence="11">
    <location>
        <begin position="1"/>
        <end position="89"/>
    </location>
</feature>
<dbReference type="GO" id="GO:0031201">
    <property type="term" value="C:SNARE complex"/>
    <property type="evidence" value="ECO:0000318"/>
    <property type="project" value="GO_Central"/>
</dbReference>
<dbReference type="FunFam" id="1.20.5.110:FF:000002">
    <property type="entry name" value="Vesicle transport through interaction with t-SNAREsB"/>
    <property type="match status" value="1"/>
</dbReference>
<evidence type="ECO:0000256" key="7">
    <source>
        <dbReference type="ARBA" id="ARBA00023136"/>
    </source>
</evidence>
<dbReference type="EMBL" id="GL377570">
    <property type="protein sequence ID" value="EFJ33617.1"/>
    <property type="molecule type" value="Genomic_DNA"/>
</dbReference>
<evidence type="ECO:0000256" key="3">
    <source>
        <dbReference type="ARBA" id="ARBA00022692"/>
    </source>
</evidence>
<evidence type="ECO:0000256" key="9">
    <source>
        <dbReference type="SAM" id="Coils"/>
    </source>
</evidence>
<evidence type="ECO:0000256" key="5">
    <source>
        <dbReference type="ARBA" id="ARBA00022989"/>
    </source>
</evidence>
<dbReference type="Gramene" id="EFJ33617">
    <property type="protein sequence ID" value="EFJ33617"/>
    <property type="gene ID" value="SELMODRAFT_82719"/>
</dbReference>
<dbReference type="InterPro" id="IPR010989">
    <property type="entry name" value="SNARE"/>
</dbReference>